<evidence type="ECO:0000259" key="10">
    <source>
        <dbReference type="Pfam" id="PF00999"/>
    </source>
</evidence>
<feature type="transmembrane region" description="Helical" evidence="9">
    <location>
        <begin position="203"/>
        <end position="225"/>
    </location>
</feature>
<name>A0A2R6AW21_9ARCH</name>
<dbReference type="GO" id="GO:0005886">
    <property type="term" value="C:plasma membrane"/>
    <property type="evidence" value="ECO:0007669"/>
    <property type="project" value="UniProtKB-SubCell"/>
</dbReference>
<dbReference type="GO" id="GO:1902600">
    <property type="term" value="P:proton transmembrane transport"/>
    <property type="evidence" value="ECO:0007669"/>
    <property type="project" value="InterPro"/>
</dbReference>
<dbReference type="AlphaFoldDB" id="A0A2R6AW21"/>
<feature type="domain" description="Cation/H+ exchanger transmembrane" evidence="10">
    <location>
        <begin position="27"/>
        <end position="407"/>
    </location>
</feature>
<feature type="transmembrane region" description="Helical" evidence="9">
    <location>
        <begin position="41"/>
        <end position="58"/>
    </location>
</feature>
<accession>A0A2R6AW21</accession>
<evidence type="ECO:0000313" key="12">
    <source>
        <dbReference type="Proteomes" id="UP000240322"/>
    </source>
</evidence>
<evidence type="ECO:0000256" key="6">
    <source>
        <dbReference type="ARBA" id="ARBA00022989"/>
    </source>
</evidence>
<keyword evidence="6 9" id="KW-1133">Transmembrane helix</keyword>
<evidence type="ECO:0000256" key="7">
    <source>
        <dbReference type="ARBA" id="ARBA00023065"/>
    </source>
</evidence>
<evidence type="ECO:0000256" key="3">
    <source>
        <dbReference type="ARBA" id="ARBA00022449"/>
    </source>
</evidence>
<evidence type="ECO:0000256" key="1">
    <source>
        <dbReference type="ARBA" id="ARBA00004651"/>
    </source>
</evidence>
<feature type="transmembrane region" description="Helical" evidence="9">
    <location>
        <begin position="353"/>
        <end position="378"/>
    </location>
</feature>
<feature type="transmembrane region" description="Helical" evidence="9">
    <location>
        <begin position="103"/>
        <end position="121"/>
    </location>
</feature>
<dbReference type="GO" id="GO:0015297">
    <property type="term" value="F:antiporter activity"/>
    <property type="evidence" value="ECO:0007669"/>
    <property type="project" value="UniProtKB-KW"/>
</dbReference>
<evidence type="ECO:0000256" key="8">
    <source>
        <dbReference type="ARBA" id="ARBA00023136"/>
    </source>
</evidence>
<feature type="transmembrane region" description="Helical" evidence="9">
    <location>
        <begin position="127"/>
        <end position="148"/>
    </location>
</feature>
<evidence type="ECO:0000256" key="9">
    <source>
        <dbReference type="SAM" id="Phobius"/>
    </source>
</evidence>
<dbReference type="Pfam" id="PF00999">
    <property type="entry name" value="Na_H_Exchanger"/>
    <property type="match status" value="1"/>
</dbReference>
<dbReference type="EMBL" id="NEXE01000056">
    <property type="protein sequence ID" value="PSN90546.1"/>
    <property type="molecule type" value="Genomic_DNA"/>
</dbReference>
<comment type="caution">
    <text evidence="11">The sequence shown here is derived from an EMBL/GenBank/DDBJ whole genome shotgun (WGS) entry which is preliminary data.</text>
</comment>
<protein>
    <recommendedName>
        <fullName evidence="10">Cation/H+ exchanger transmembrane domain-containing protein</fullName>
    </recommendedName>
</protein>
<dbReference type="Gene3D" id="1.20.1530.20">
    <property type="match status" value="1"/>
</dbReference>
<feature type="transmembrane region" description="Helical" evidence="9">
    <location>
        <begin position="237"/>
        <end position="270"/>
    </location>
</feature>
<dbReference type="PANTHER" id="PTHR32507:SF0">
    <property type="entry name" value="NA(+)_H(+) ANTIPORTER 2-RELATED"/>
    <property type="match status" value="1"/>
</dbReference>
<feature type="transmembrane region" description="Helical" evidence="9">
    <location>
        <begin position="160"/>
        <end position="183"/>
    </location>
</feature>
<feature type="transmembrane region" description="Helical" evidence="9">
    <location>
        <begin position="14"/>
        <end position="34"/>
    </location>
</feature>
<comment type="subcellular location">
    <subcellularLocation>
        <location evidence="1">Cell membrane</location>
        <topology evidence="1">Multi-pass membrane protein</topology>
    </subcellularLocation>
</comment>
<dbReference type="Proteomes" id="UP000240322">
    <property type="component" value="Unassembled WGS sequence"/>
</dbReference>
<reference evidence="11 12" key="1">
    <citation type="submission" date="2017-04" db="EMBL/GenBank/DDBJ databases">
        <title>Novel microbial lineages endemic to geothermal iron-oxide mats fill important gaps in the evolutionary history of Archaea.</title>
        <authorList>
            <person name="Jay Z.J."/>
            <person name="Beam J.P."/>
            <person name="Dlakic M."/>
            <person name="Rusch D.B."/>
            <person name="Kozubal M.A."/>
            <person name="Inskeep W.P."/>
        </authorList>
    </citation>
    <scope>NUCLEOTIDE SEQUENCE [LARGE SCALE GENOMIC DNA]</scope>
    <source>
        <strain evidence="11">OSP_D</strain>
    </source>
</reference>
<evidence type="ECO:0000256" key="2">
    <source>
        <dbReference type="ARBA" id="ARBA00022448"/>
    </source>
</evidence>
<evidence type="ECO:0000256" key="4">
    <source>
        <dbReference type="ARBA" id="ARBA00022475"/>
    </source>
</evidence>
<dbReference type="InterPro" id="IPR038770">
    <property type="entry name" value="Na+/solute_symporter_sf"/>
</dbReference>
<feature type="transmembrane region" description="Helical" evidence="9">
    <location>
        <begin position="305"/>
        <end position="333"/>
    </location>
</feature>
<gene>
    <name evidence="11" type="ORF">B9Q03_06565</name>
</gene>
<proteinExistence type="predicted"/>
<keyword evidence="5 9" id="KW-0812">Transmembrane</keyword>
<organism evidence="11 12">
    <name type="scientific">Candidatus Marsarchaeota G2 archaeon OSP_D</name>
    <dbReference type="NCBI Taxonomy" id="1978157"/>
    <lineage>
        <taxon>Archaea</taxon>
        <taxon>Candidatus Marsarchaeota</taxon>
        <taxon>Candidatus Marsarchaeota group 2</taxon>
    </lineage>
</organism>
<dbReference type="PANTHER" id="PTHR32507">
    <property type="entry name" value="NA(+)/H(+) ANTIPORTER 1"/>
    <property type="match status" value="1"/>
</dbReference>
<evidence type="ECO:0000313" key="11">
    <source>
        <dbReference type="EMBL" id="PSN90546.1"/>
    </source>
</evidence>
<keyword evidence="2" id="KW-0813">Transport</keyword>
<keyword evidence="3" id="KW-0050">Antiport</keyword>
<evidence type="ECO:0000256" key="5">
    <source>
        <dbReference type="ARBA" id="ARBA00022692"/>
    </source>
</evidence>
<keyword evidence="8 9" id="KW-0472">Membrane</keyword>
<dbReference type="InterPro" id="IPR006153">
    <property type="entry name" value="Cation/H_exchanger_TM"/>
</dbReference>
<feature type="transmembrane region" description="Helical" evidence="9">
    <location>
        <begin position="70"/>
        <end position="91"/>
    </location>
</feature>
<feature type="transmembrane region" description="Helical" evidence="9">
    <location>
        <begin position="390"/>
        <end position="410"/>
    </location>
</feature>
<keyword evidence="4" id="KW-1003">Cell membrane</keyword>
<sequence length="438" mass="47524">MFNTGLLIATDTDLLLIVLGGVIFIGFLAEVIFYKYRLPENLALMLAGMLIGPVLHIVSPTQVEVLRSLAPFFGDAALVIIVLSGSINLNFSSLIGGGGGRGVVMAVMDTLLTMAFITPLFHYVFGWPLLVSALFGAMLGETTATIVIPVSQRLGLSESALTSMVIDSTFNSVTCIVAFYIIFDILMQSQGATPVSPGIVFVARYLFELVSTGIFIGAVGGLTWVTVLERVGDIPHSYIVTVAVVIGIYALVDILGGSAVLSVLVFGLVLGNHKLFLRLFGRDSKVNLGNVTNFEGEINFFVRTFFYVFVGTLVSLKPYSALIGLGLAFFLLLPRVVGVEATTLGDQELRENIGLLISLYPRGLTVAVLASTLIASIPPSSAIYPYASKIFDISFMVILFSSMISAFFVAREYRRRTNEDLYEVIKRLRRARQQLEKP</sequence>
<keyword evidence="7" id="KW-0406">Ion transport</keyword>